<protein>
    <submittedName>
        <fullName evidence="1">Uncharacterized protein</fullName>
    </submittedName>
</protein>
<evidence type="ECO:0000313" key="2">
    <source>
        <dbReference type="Proteomes" id="UP001430953"/>
    </source>
</evidence>
<comment type="caution">
    <text evidence="1">The sequence shown here is derived from an EMBL/GenBank/DDBJ whole genome shotgun (WGS) entry which is preliminary data.</text>
</comment>
<proteinExistence type="predicted"/>
<evidence type="ECO:0000313" key="1">
    <source>
        <dbReference type="EMBL" id="KAL0121579.1"/>
    </source>
</evidence>
<name>A0AAW2G2X4_9HYME</name>
<keyword evidence="2" id="KW-1185">Reference proteome</keyword>
<sequence>MINASKFCQKWTSNTLLICPPNIEREIRDVEHINPERALVIASISDVSILKEAYKSICIHLKNEHRTNSECEHSYTN</sequence>
<organism evidence="1 2">
    <name type="scientific">Cardiocondyla obscurior</name>
    <dbReference type="NCBI Taxonomy" id="286306"/>
    <lineage>
        <taxon>Eukaryota</taxon>
        <taxon>Metazoa</taxon>
        <taxon>Ecdysozoa</taxon>
        <taxon>Arthropoda</taxon>
        <taxon>Hexapoda</taxon>
        <taxon>Insecta</taxon>
        <taxon>Pterygota</taxon>
        <taxon>Neoptera</taxon>
        <taxon>Endopterygota</taxon>
        <taxon>Hymenoptera</taxon>
        <taxon>Apocrita</taxon>
        <taxon>Aculeata</taxon>
        <taxon>Formicoidea</taxon>
        <taxon>Formicidae</taxon>
        <taxon>Myrmicinae</taxon>
        <taxon>Cardiocondyla</taxon>
    </lineage>
</organism>
<dbReference type="Proteomes" id="UP001430953">
    <property type="component" value="Unassembled WGS sequence"/>
</dbReference>
<accession>A0AAW2G2X4</accession>
<gene>
    <name evidence="1" type="ORF">PUN28_006832</name>
</gene>
<reference evidence="1 2" key="1">
    <citation type="submission" date="2023-03" db="EMBL/GenBank/DDBJ databases">
        <title>High recombination rates correlate with genetic variation in Cardiocondyla obscurior ants.</title>
        <authorList>
            <person name="Errbii M."/>
        </authorList>
    </citation>
    <scope>NUCLEOTIDE SEQUENCE [LARGE SCALE GENOMIC DNA]</scope>
    <source>
        <strain evidence="1">Alpha-2009</strain>
        <tissue evidence="1">Whole body</tissue>
    </source>
</reference>
<dbReference type="AlphaFoldDB" id="A0AAW2G2X4"/>
<dbReference type="EMBL" id="JADYXP020000006">
    <property type="protein sequence ID" value="KAL0121579.1"/>
    <property type="molecule type" value="Genomic_DNA"/>
</dbReference>